<evidence type="ECO:0000256" key="1">
    <source>
        <dbReference type="ARBA" id="ARBA00006464"/>
    </source>
</evidence>
<accession>A0A517XRC5</accession>
<dbReference type="PANTHER" id="PTHR30576:SF0">
    <property type="entry name" value="UNDECAPRENYL-PHOSPHATE N-ACETYLGALACTOSAMINYL 1-PHOSPHATE TRANSFERASE-RELATED"/>
    <property type="match status" value="1"/>
</dbReference>
<name>A0A517XRC5_9BACT</name>
<feature type="domain" description="Bacterial sugar transferase" evidence="3">
    <location>
        <begin position="40"/>
        <end position="221"/>
    </location>
</feature>
<keyword evidence="2" id="KW-0812">Transmembrane</keyword>
<reference evidence="4 5" key="1">
    <citation type="submission" date="2019-02" db="EMBL/GenBank/DDBJ databases">
        <title>Deep-cultivation of Planctomycetes and their phenomic and genomic characterization uncovers novel biology.</title>
        <authorList>
            <person name="Wiegand S."/>
            <person name="Jogler M."/>
            <person name="Boedeker C."/>
            <person name="Pinto D."/>
            <person name="Vollmers J."/>
            <person name="Rivas-Marin E."/>
            <person name="Kohn T."/>
            <person name="Peeters S.H."/>
            <person name="Heuer A."/>
            <person name="Rast P."/>
            <person name="Oberbeckmann S."/>
            <person name="Bunk B."/>
            <person name="Jeske O."/>
            <person name="Meyerdierks A."/>
            <person name="Storesund J.E."/>
            <person name="Kallscheuer N."/>
            <person name="Luecker S."/>
            <person name="Lage O.M."/>
            <person name="Pohl T."/>
            <person name="Merkel B.J."/>
            <person name="Hornburger P."/>
            <person name="Mueller R.-W."/>
            <person name="Bruemmer F."/>
            <person name="Labrenz M."/>
            <person name="Spormann A.M."/>
            <person name="Op den Camp H."/>
            <person name="Overmann J."/>
            <person name="Amann R."/>
            <person name="Jetten M.S.M."/>
            <person name="Mascher T."/>
            <person name="Medema M.H."/>
            <person name="Devos D.P."/>
            <person name="Kaster A.-K."/>
            <person name="Ovreas L."/>
            <person name="Rohde M."/>
            <person name="Galperin M.Y."/>
            <person name="Jogler C."/>
        </authorList>
    </citation>
    <scope>NUCLEOTIDE SEQUENCE [LARGE SCALE GENOMIC DNA]</scope>
    <source>
        <strain evidence="4 5">ETA_A1</strain>
    </source>
</reference>
<keyword evidence="4" id="KW-0808">Transferase</keyword>
<evidence type="ECO:0000313" key="5">
    <source>
        <dbReference type="Proteomes" id="UP000319576"/>
    </source>
</evidence>
<gene>
    <name evidence="4" type="primary">gumD</name>
    <name evidence="4" type="ORF">ETAA1_20090</name>
</gene>
<dbReference type="EC" id="2.7.8.31" evidence="4"/>
<dbReference type="Proteomes" id="UP000319576">
    <property type="component" value="Chromosome"/>
</dbReference>
<dbReference type="RefSeq" id="WP_145236994.1">
    <property type="nucleotide sequence ID" value="NZ_CP036273.1"/>
</dbReference>
<dbReference type="KEGG" id="uli:ETAA1_20090"/>
<comment type="similarity">
    <text evidence="1">Belongs to the bacterial sugar transferase family.</text>
</comment>
<dbReference type="GO" id="GO:0089702">
    <property type="term" value="F:undecaprenyl-phosphate glucose phosphotransferase activity"/>
    <property type="evidence" value="ECO:0007669"/>
    <property type="project" value="UniProtKB-EC"/>
</dbReference>
<organism evidence="4 5">
    <name type="scientific">Urbifossiella limnaea</name>
    <dbReference type="NCBI Taxonomy" id="2528023"/>
    <lineage>
        <taxon>Bacteria</taxon>
        <taxon>Pseudomonadati</taxon>
        <taxon>Planctomycetota</taxon>
        <taxon>Planctomycetia</taxon>
        <taxon>Gemmatales</taxon>
        <taxon>Gemmataceae</taxon>
        <taxon>Urbifossiella</taxon>
    </lineage>
</organism>
<dbReference type="EMBL" id="CP036273">
    <property type="protein sequence ID" value="QDU20066.1"/>
    <property type="molecule type" value="Genomic_DNA"/>
</dbReference>
<evidence type="ECO:0000256" key="2">
    <source>
        <dbReference type="SAM" id="Phobius"/>
    </source>
</evidence>
<keyword evidence="2" id="KW-0472">Membrane</keyword>
<protein>
    <submittedName>
        <fullName evidence="4">UDP-glucose:undecaprenyl-phosphate glucose-1-phosphate transferase</fullName>
        <ecNumber evidence="4">2.7.8.31</ecNumber>
    </submittedName>
</protein>
<dbReference type="Pfam" id="PF02397">
    <property type="entry name" value="Bac_transf"/>
    <property type="match status" value="1"/>
</dbReference>
<evidence type="ECO:0000313" key="4">
    <source>
        <dbReference type="EMBL" id="QDU20066.1"/>
    </source>
</evidence>
<dbReference type="AlphaFoldDB" id="A0A517XRC5"/>
<keyword evidence="5" id="KW-1185">Reference proteome</keyword>
<dbReference type="PANTHER" id="PTHR30576">
    <property type="entry name" value="COLANIC BIOSYNTHESIS UDP-GLUCOSE LIPID CARRIER TRANSFERASE"/>
    <property type="match status" value="1"/>
</dbReference>
<feature type="transmembrane region" description="Helical" evidence="2">
    <location>
        <begin position="45"/>
        <end position="66"/>
    </location>
</feature>
<proteinExistence type="inferred from homology"/>
<keyword evidence="2" id="KW-1133">Transmembrane helix</keyword>
<dbReference type="InterPro" id="IPR003362">
    <property type="entry name" value="Bact_transf"/>
</dbReference>
<sequence>MSVTPTPPPTARDPWPEIDRLAGDIGVSVALCPTWYNAGKVVFDYAVALAALAPALLLICVAAVAVKLSSPGPVFYTQTRLGLRGRRYRIVKLRTMHHNVELKSGIKWAGKDDDRVFRVGKWLRRTHVDELPQLFNVLLGQMSLVGPRPERPEVIESKGLERLVPGYSARLLVKPGVTGLAQVQLPADSDITGVRHKVAYDVYYVRQQGLWLDLRLVLATGLKAAGLNPRLIRVSFLLPGRDAVAAEFGRVVHSAVLTPPLPA</sequence>
<evidence type="ECO:0000259" key="3">
    <source>
        <dbReference type="Pfam" id="PF02397"/>
    </source>
</evidence>
<dbReference type="OrthoDB" id="9766874at2"/>